<dbReference type="EMBL" id="GBXM01048176">
    <property type="protein sequence ID" value="JAH60401.1"/>
    <property type="molecule type" value="Transcribed_RNA"/>
</dbReference>
<name>A0A0E9U3M5_ANGAN</name>
<dbReference type="AlphaFoldDB" id="A0A0E9U3M5"/>
<reference evidence="1" key="1">
    <citation type="submission" date="2014-11" db="EMBL/GenBank/DDBJ databases">
        <authorList>
            <person name="Amaro Gonzalez C."/>
        </authorList>
    </citation>
    <scope>NUCLEOTIDE SEQUENCE</scope>
</reference>
<evidence type="ECO:0000313" key="1">
    <source>
        <dbReference type="EMBL" id="JAH60401.1"/>
    </source>
</evidence>
<sequence length="19" mass="1993">MDSLVTTGLQSHLPPARGI</sequence>
<protein>
    <submittedName>
        <fullName evidence="1">Uncharacterized protein</fullName>
    </submittedName>
</protein>
<accession>A0A0E9U3M5</accession>
<organism evidence="1">
    <name type="scientific">Anguilla anguilla</name>
    <name type="common">European freshwater eel</name>
    <name type="synonym">Muraena anguilla</name>
    <dbReference type="NCBI Taxonomy" id="7936"/>
    <lineage>
        <taxon>Eukaryota</taxon>
        <taxon>Metazoa</taxon>
        <taxon>Chordata</taxon>
        <taxon>Craniata</taxon>
        <taxon>Vertebrata</taxon>
        <taxon>Euteleostomi</taxon>
        <taxon>Actinopterygii</taxon>
        <taxon>Neopterygii</taxon>
        <taxon>Teleostei</taxon>
        <taxon>Anguilliformes</taxon>
        <taxon>Anguillidae</taxon>
        <taxon>Anguilla</taxon>
    </lineage>
</organism>
<proteinExistence type="predicted"/>
<reference evidence="1" key="2">
    <citation type="journal article" date="2015" name="Fish Shellfish Immunol.">
        <title>Early steps in the European eel (Anguilla anguilla)-Vibrio vulnificus interaction in the gills: Role of the RtxA13 toxin.</title>
        <authorList>
            <person name="Callol A."/>
            <person name="Pajuelo D."/>
            <person name="Ebbesson L."/>
            <person name="Teles M."/>
            <person name="MacKenzie S."/>
            <person name="Amaro C."/>
        </authorList>
    </citation>
    <scope>NUCLEOTIDE SEQUENCE</scope>
</reference>